<dbReference type="InterPro" id="IPR051812">
    <property type="entry name" value="SPI_LacAB/RpiB"/>
</dbReference>
<dbReference type="PANTHER" id="PTHR43732:SF1">
    <property type="entry name" value="RIBOSE 5-PHOSPHATE ISOMERASE"/>
    <property type="match status" value="1"/>
</dbReference>
<dbReference type="Gene3D" id="3.40.1400.10">
    <property type="entry name" value="Sugar-phosphate isomerase, RpiB/LacA/LacB"/>
    <property type="match status" value="1"/>
</dbReference>
<evidence type="ECO:0000313" key="4">
    <source>
        <dbReference type="Proteomes" id="UP001164286"/>
    </source>
</evidence>
<dbReference type="Pfam" id="PF02502">
    <property type="entry name" value="LacAB_rpiB"/>
    <property type="match status" value="1"/>
</dbReference>
<dbReference type="EMBL" id="JAKWFO010000005">
    <property type="protein sequence ID" value="KAI9637067.1"/>
    <property type="molecule type" value="Genomic_DNA"/>
</dbReference>
<comment type="caution">
    <text evidence="3">The sequence shown here is derived from an EMBL/GenBank/DDBJ whole genome shotgun (WGS) entry which is preliminary data.</text>
</comment>
<accession>A0AA38H9H1</accession>
<dbReference type="Proteomes" id="UP001164286">
    <property type="component" value="Unassembled WGS sequence"/>
</dbReference>
<dbReference type="InterPro" id="IPR011860">
    <property type="entry name" value="Rib-5-P_Isoase_Actino"/>
</dbReference>
<dbReference type="AlphaFoldDB" id="A0AA38H9H1"/>
<reference evidence="3" key="1">
    <citation type="journal article" date="2022" name="G3 (Bethesda)">
        <title>High quality genome of the basidiomycete yeast Dioszegia hungarica PDD-24b-2 isolated from cloud water.</title>
        <authorList>
            <person name="Jarrige D."/>
            <person name="Haridas S."/>
            <person name="Bleykasten-Grosshans C."/>
            <person name="Joly M."/>
            <person name="Nadalig T."/>
            <person name="Sancelme M."/>
            <person name="Vuilleumier S."/>
            <person name="Grigoriev I.V."/>
            <person name="Amato P."/>
            <person name="Bringel F."/>
        </authorList>
    </citation>
    <scope>NUCLEOTIDE SEQUENCE</scope>
    <source>
        <strain evidence="3">PDD-24b-2</strain>
    </source>
</reference>
<sequence>MPPSWTIAIGCDDAGSEYKELIKADMEKDPRVKAVIDCGVTKGSDDFKTPYPHTGVATARKVASGEADRALLICGTGMGVAIAANKVKGIRASVAHDSFSVERLVKSNNAQVLCLGQRVIGIEVARKLVGEWLGHEFDPTSASAAKVAVIGDYENEA</sequence>
<organism evidence="3 4">
    <name type="scientific">Dioszegia hungarica</name>
    <dbReference type="NCBI Taxonomy" id="4972"/>
    <lineage>
        <taxon>Eukaryota</taxon>
        <taxon>Fungi</taxon>
        <taxon>Dikarya</taxon>
        <taxon>Basidiomycota</taxon>
        <taxon>Agaricomycotina</taxon>
        <taxon>Tremellomycetes</taxon>
        <taxon>Tremellales</taxon>
        <taxon>Bulleribasidiaceae</taxon>
        <taxon>Dioszegia</taxon>
    </lineage>
</organism>
<evidence type="ECO:0008006" key="5">
    <source>
        <dbReference type="Google" id="ProtNLM"/>
    </source>
</evidence>
<dbReference type="NCBIfam" id="TIGR00689">
    <property type="entry name" value="rpiB_lacA_lacB"/>
    <property type="match status" value="1"/>
</dbReference>
<dbReference type="PANTHER" id="PTHR43732">
    <property type="entry name" value="RIBOSE 5-PHOSPHATE ISOMERASE-RELATED"/>
    <property type="match status" value="1"/>
</dbReference>
<dbReference type="FunFam" id="3.40.1400.10:FF:000004">
    <property type="entry name" value="Ribose 5-phosphate isomerase"/>
    <property type="match status" value="1"/>
</dbReference>
<keyword evidence="2" id="KW-0413">Isomerase</keyword>
<dbReference type="GO" id="GO:0016853">
    <property type="term" value="F:isomerase activity"/>
    <property type="evidence" value="ECO:0007669"/>
    <property type="project" value="UniProtKB-KW"/>
</dbReference>
<comment type="similarity">
    <text evidence="1">Belongs to the LacAB/RpiB family.</text>
</comment>
<dbReference type="GeneID" id="77732812"/>
<keyword evidence="4" id="KW-1185">Reference proteome</keyword>
<dbReference type="NCBIfam" id="NF004051">
    <property type="entry name" value="PRK05571.1"/>
    <property type="match status" value="1"/>
</dbReference>
<evidence type="ECO:0000313" key="3">
    <source>
        <dbReference type="EMBL" id="KAI9637067.1"/>
    </source>
</evidence>
<dbReference type="SUPFAM" id="SSF89623">
    <property type="entry name" value="Ribose/Galactose isomerase RpiB/AlsB"/>
    <property type="match status" value="1"/>
</dbReference>
<dbReference type="InterPro" id="IPR003500">
    <property type="entry name" value="RpiB_LacA_LacB"/>
</dbReference>
<dbReference type="PIRSF" id="PIRSF005384">
    <property type="entry name" value="RpiB_LacA_B"/>
    <property type="match status" value="1"/>
</dbReference>
<dbReference type="InterPro" id="IPR036569">
    <property type="entry name" value="RpiB_LacA_LacB_sf"/>
</dbReference>
<dbReference type="GO" id="GO:0005975">
    <property type="term" value="P:carbohydrate metabolic process"/>
    <property type="evidence" value="ECO:0007669"/>
    <property type="project" value="InterPro"/>
</dbReference>
<evidence type="ECO:0000256" key="1">
    <source>
        <dbReference type="ARBA" id="ARBA00008754"/>
    </source>
</evidence>
<proteinExistence type="inferred from homology"/>
<protein>
    <recommendedName>
        <fullName evidence="5">Ribose 5-phosphate isomerase</fullName>
    </recommendedName>
</protein>
<gene>
    <name evidence="3" type="ORF">MKK02DRAFT_45776</name>
</gene>
<dbReference type="RefSeq" id="XP_052946844.1">
    <property type="nucleotide sequence ID" value="XM_053093607.1"/>
</dbReference>
<evidence type="ECO:0000256" key="2">
    <source>
        <dbReference type="ARBA" id="ARBA00023235"/>
    </source>
</evidence>
<dbReference type="NCBIfam" id="TIGR02133">
    <property type="entry name" value="RPI_actino"/>
    <property type="match status" value="1"/>
</dbReference>
<name>A0AA38H9H1_9TREE</name>